<dbReference type="PANTHER" id="PTHR38435">
    <property type="match status" value="1"/>
</dbReference>
<dbReference type="KEGG" id="mhw:ACT01_03470"/>
<dbReference type="SUPFAM" id="SSF51445">
    <property type="entry name" value="(Trans)glycosidases"/>
    <property type="match status" value="1"/>
</dbReference>
<evidence type="ECO:0000259" key="2">
    <source>
        <dbReference type="Pfam" id="PF19200"/>
    </source>
</evidence>
<proteinExistence type="predicted"/>
<dbReference type="PANTHER" id="PTHR38435:SF2">
    <property type="entry name" value="DUF871 DOMAIN-CONTAINING PROTEIN"/>
    <property type="match status" value="1"/>
</dbReference>
<dbReference type="InterPro" id="IPR043797">
    <property type="entry name" value="MupG_N"/>
</dbReference>
<feature type="domain" description="6-phospho-N-acetylmuramidase C-terminal" evidence="1">
    <location>
        <begin position="259"/>
        <end position="357"/>
    </location>
</feature>
<protein>
    <submittedName>
        <fullName evidence="4">DUF871 domain-containing protein</fullName>
    </submittedName>
    <submittedName>
        <fullName evidence="3">MupG family TIM beta-alpha barrel fold protein</fullName>
    </submittedName>
</protein>
<dbReference type="OrthoDB" id="5809921at2"/>
<gene>
    <name evidence="3" type="ORF">ACGTZG_05870</name>
    <name evidence="4" type="ORF">HF872_00490</name>
</gene>
<organism evidence="4 5">
    <name type="scientific">Megasphaera hexanoica</name>
    <dbReference type="NCBI Taxonomy" id="1675036"/>
    <lineage>
        <taxon>Bacteria</taxon>
        <taxon>Bacillati</taxon>
        <taxon>Bacillota</taxon>
        <taxon>Negativicutes</taxon>
        <taxon>Veillonellales</taxon>
        <taxon>Veillonellaceae</taxon>
        <taxon>Megasphaera</taxon>
    </lineage>
</organism>
<dbReference type="Gene3D" id="2.40.100.10">
    <property type="entry name" value="Cyclophilin-like"/>
    <property type="match status" value="1"/>
</dbReference>
<accession>A0A848BUW1</accession>
<dbReference type="Pfam" id="PF05913">
    <property type="entry name" value="MupG_C"/>
    <property type="match status" value="1"/>
</dbReference>
<dbReference type="Proteomes" id="UP001605989">
    <property type="component" value="Unassembled WGS sequence"/>
</dbReference>
<dbReference type="Gene3D" id="3.20.20.70">
    <property type="entry name" value="Aldolase class I"/>
    <property type="match status" value="1"/>
</dbReference>
<dbReference type="EMBL" id="JABAFG010000001">
    <property type="protein sequence ID" value="NME27106.1"/>
    <property type="molecule type" value="Genomic_DNA"/>
</dbReference>
<dbReference type="InterPro" id="IPR029000">
    <property type="entry name" value="Cyclophilin-like_dom_sf"/>
</dbReference>
<dbReference type="InterPro" id="IPR043894">
    <property type="entry name" value="MupG_C"/>
</dbReference>
<dbReference type="InterPro" id="IPR008589">
    <property type="entry name" value="MupG"/>
</dbReference>
<dbReference type="Proteomes" id="UP000591071">
    <property type="component" value="Unassembled WGS sequence"/>
</dbReference>
<reference evidence="3 6" key="2">
    <citation type="submission" date="2024-10" db="EMBL/GenBank/DDBJ databases">
        <authorList>
            <person name="Sang B.-I."/>
            <person name="Prabhaharan D."/>
        </authorList>
    </citation>
    <scope>NUCLEOTIDE SEQUENCE [LARGE SCALE GENOMIC DNA]</scope>
    <source>
        <strain evidence="3 6">MH</strain>
    </source>
</reference>
<feature type="domain" description="6-phospho-N-acetylmuramidase N-terminal" evidence="2">
    <location>
        <begin position="3"/>
        <end position="233"/>
    </location>
</feature>
<sequence length="360" mass="39836">MKTGISLYPGLGRSCADELALLEEAAAMGITRVFTSLHIPESDTDVLSMELQEILSVARHHHFDVIADVSPKTQELLNLPSLTPEHLLSLGITTVRFDYGFDVRKIALFSHMMKVQLNASTLRPAELAALQEAGADFSHIDSLHNFYPRPHTGLGEDYVQKQTQWLQNQGISVGLFIPSQAGRRLPLREGLPTLEDDRNRTVDLAARHAQAMGADTVYIGDSAPSQEELTALSHAGREEKGRIVLKARLLSHDPFLQDLLSQPMTARLDPAQDVIRAAESRSRLQGHIISGDETADQPVSYGDITVDNEGYGRYMGEVQISLKSYPGGPNCNRAAYILPEEQFLIPYITPGRAFRLEFVR</sequence>
<dbReference type="InterPro" id="IPR017853">
    <property type="entry name" value="GH"/>
</dbReference>
<evidence type="ECO:0000313" key="3">
    <source>
        <dbReference type="EMBL" id="MFG6272714.1"/>
    </source>
</evidence>
<evidence type="ECO:0000313" key="4">
    <source>
        <dbReference type="EMBL" id="NME27106.1"/>
    </source>
</evidence>
<dbReference type="RefSeq" id="WP_113855326.1">
    <property type="nucleotide sequence ID" value="NZ_CP011940.1"/>
</dbReference>
<dbReference type="Pfam" id="PF19200">
    <property type="entry name" value="MupG_N"/>
    <property type="match status" value="1"/>
</dbReference>
<evidence type="ECO:0000259" key="1">
    <source>
        <dbReference type="Pfam" id="PF05913"/>
    </source>
</evidence>
<comment type="caution">
    <text evidence="4">The sequence shown here is derived from an EMBL/GenBank/DDBJ whole genome shotgun (WGS) entry which is preliminary data.</text>
</comment>
<evidence type="ECO:0000313" key="5">
    <source>
        <dbReference type="Proteomes" id="UP000591071"/>
    </source>
</evidence>
<keyword evidence="6" id="KW-1185">Reference proteome</keyword>
<evidence type="ECO:0000313" key="6">
    <source>
        <dbReference type="Proteomes" id="UP001605989"/>
    </source>
</evidence>
<name>A0A848BUW1_9FIRM</name>
<reference evidence="4 5" key="1">
    <citation type="submission" date="2020-04" db="EMBL/GenBank/DDBJ databases">
        <authorList>
            <person name="Hitch T.C.A."/>
            <person name="Wylensek D."/>
            <person name="Clavel T."/>
        </authorList>
    </citation>
    <scope>NUCLEOTIDE SEQUENCE [LARGE SCALE GENOMIC DNA]</scope>
    <source>
        <strain evidence="4 5">Oil-RF-744-FAT-WT-6-1</strain>
    </source>
</reference>
<dbReference type="EMBL" id="JBIEKR010000004">
    <property type="protein sequence ID" value="MFG6272714.1"/>
    <property type="molecule type" value="Genomic_DNA"/>
</dbReference>
<dbReference type="InterPro" id="IPR013785">
    <property type="entry name" value="Aldolase_TIM"/>
</dbReference>
<dbReference type="SUPFAM" id="SSF50891">
    <property type="entry name" value="Cyclophilin-like"/>
    <property type="match status" value="1"/>
</dbReference>
<dbReference type="AlphaFoldDB" id="A0A848BUW1"/>